<dbReference type="InterPro" id="IPR036689">
    <property type="entry name" value="ESAT-6-like_sf"/>
</dbReference>
<evidence type="ECO:0000313" key="1">
    <source>
        <dbReference type="EMBL" id="MBA8825322.1"/>
    </source>
</evidence>
<keyword evidence="2" id="KW-1185">Reference proteome</keyword>
<sequence length="391" mass="39844">MAGELNTEVLDDPDSCRTTADWLGQVKPGVTHIGDTVYGQRGASEGFWQGTAGNAARQTLTYQGKDADTLEGLVGQVKTALETFAGEIDTVNQRMHQARTVARDGKLIVTSTAILPPGPAPKGAGTENLPPGPMGQQIETHQSQASQAAIAAHEAKKRAFAEARTTVEDARTKQEEAHKALDKAMKDPLATVKTTKTYSMMVVSGGLSSIKGAHEEAGRLFERASRLDSAASTIQARAAQKTGNLSQIGKNAAAEGENLANKAHAKATNASKFHGPLGSKGRGIVAADPSRWVKSSSKFAKFGSKALRGVPFVGTTFTVVSGGVDVAMGKDVGEAVEDTGANLAGGAAGGWAGAAVGTMICPGVGTVIGGVVGGIGGGLLASWGANAATGE</sequence>
<name>A0A839DTM8_9PSEU</name>
<accession>A0A839DTM8</accession>
<gene>
    <name evidence="1" type="ORF">FHX42_002673</name>
</gene>
<comment type="caution">
    <text evidence="1">The sequence shown here is derived from an EMBL/GenBank/DDBJ whole genome shotgun (WGS) entry which is preliminary data.</text>
</comment>
<dbReference type="RefSeq" id="WP_182544524.1">
    <property type="nucleotide sequence ID" value="NZ_JACGWZ010000003.1"/>
</dbReference>
<dbReference type="Proteomes" id="UP000569329">
    <property type="component" value="Unassembled WGS sequence"/>
</dbReference>
<dbReference type="AlphaFoldDB" id="A0A839DTM8"/>
<organism evidence="1 2">
    <name type="scientific">Halosaccharopolyspora lacisalsi</name>
    <dbReference type="NCBI Taxonomy" id="1000566"/>
    <lineage>
        <taxon>Bacteria</taxon>
        <taxon>Bacillati</taxon>
        <taxon>Actinomycetota</taxon>
        <taxon>Actinomycetes</taxon>
        <taxon>Pseudonocardiales</taxon>
        <taxon>Pseudonocardiaceae</taxon>
        <taxon>Halosaccharopolyspora</taxon>
    </lineage>
</organism>
<protein>
    <submittedName>
        <fullName evidence="1">Uncharacterized protein</fullName>
    </submittedName>
</protein>
<dbReference type="EMBL" id="JACGWZ010000003">
    <property type="protein sequence ID" value="MBA8825322.1"/>
    <property type="molecule type" value="Genomic_DNA"/>
</dbReference>
<reference evidence="1 2" key="1">
    <citation type="submission" date="2020-07" db="EMBL/GenBank/DDBJ databases">
        <title>Sequencing the genomes of 1000 actinobacteria strains.</title>
        <authorList>
            <person name="Klenk H.-P."/>
        </authorList>
    </citation>
    <scope>NUCLEOTIDE SEQUENCE [LARGE SCALE GENOMIC DNA]</scope>
    <source>
        <strain evidence="1 2">DSM 45975</strain>
    </source>
</reference>
<evidence type="ECO:0000313" key="2">
    <source>
        <dbReference type="Proteomes" id="UP000569329"/>
    </source>
</evidence>
<dbReference type="SUPFAM" id="SSF140453">
    <property type="entry name" value="EsxAB dimer-like"/>
    <property type="match status" value="1"/>
</dbReference>
<proteinExistence type="predicted"/>